<organism evidence="6 7">
    <name type="scientific">Candidatus Saganbacteria bacterium</name>
    <dbReference type="NCBI Taxonomy" id="2575572"/>
    <lineage>
        <taxon>Bacteria</taxon>
        <taxon>Bacillati</taxon>
        <taxon>Saganbacteria</taxon>
    </lineage>
</organism>
<feature type="signal peptide" evidence="3">
    <location>
        <begin position="1"/>
        <end position="22"/>
    </location>
</feature>
<dbReference type="EMBL" id="JACRKR010000018">
    <property type="protein sequence ID" value="MBI5078463.1"/>
    <property type="molecule type" value="Genomic_DNA"/>
</dbReference>
<dbReference type="SUPFAM" id="SSF51261">
    <property type="entry name" value="Duplicated hybrid motif"/>
    <property type="match status" value="1"/>
</dbReference>
<feature type="chain" id="PRO_5039138241" evidence="3">
    <location>
        <begin position="23"/>
        <end position="376"/>
    </location>
</feature>
<dbReference type="Gene3D" id="6.10.250.3150">
    <property type="match status" value="1"/>
</dbReference>
<protein>
    <submittedName>
        <fullName evidence="6">Peptidoglycan DD-metalloendopeptidase family protein</fullName>
    </submittedName>
</protein>
<evidence type="ECO:0000256" key="3">
    <source>
        <dbReference type="SAM" id="SignalP"/>
    </source>
</evidence>
<feature type="coiled-coil region" evidence="2">
    <location>
        <begin position="171"/>
        <end position="230"/>
    </location>
</feature>
<feature type="domain" description="Peptidoglycan hydrolase PcsB coiled-coil" evidence="5">
    <location>
        <begin position="94"/>
        <end position="164"/>
    </location>
</feature>
<evidence type="ECO:0000313" key="6">
    <source>
        <dbReference type="EMBL" id="MBI5078463.1"/>
    </source>
</evidence>
<dbReference type="Gene3D" id="2.70.70.10">
    <property type="entry name" value="Glucose Permease (Domain IIA)"/>
    <property type="match status" value="1"/>
</dbReference>
<proteinExistence type="predicted"/>
<dbReference type="InterPro" id="IPR057309">
    <property type="entry name" value="PcsB_CC"/>
</dbReference>
<evidence type="ECO:0000259" key="4">
    <source>
        <dbReference type="Pfam" id="PF01551"/>
    </source>
</evidence>
<dbReference type="PANTHER" id="PTHR21666">
    <property type="entry name" value="PEPTIDASE-RELATED"/>
    <property type="match status" value="1"/>
</dbReference>
<evidence type="ECO:0000256" key="1">
    <source>
        <dbReference type="ARBA" id="ARBA00022729"/>
    </source>
</evidence>
<dbReference type="InterPro" id="IPR050570">
    <property type="entry name" value="Cell_wall_metabolism_enzyme"/>
</dbReference>
<keyword evidence="1 3" id="KW-0732">Signal</keyword>
<keyword evidence="2" id="KW-0175">Coiled coil</keyword>
<dbReference type="InterPro" id="IPR011055">
    <property type="entry name" value="Dup_hybrid_motif"/>
</dbReference>
<evidence type="ECO:0000313" key="7">
    <source>
        <dbReference type="Proteomes" id="UP000808761"/>
    </source>
</evidence>
<dbReference type="CDD" id="cd12797">
    <property type="entry name" value="M23_peptidase"/>
    <property type="match status" value="1"/>
</dbReference>
<gene>
    <name evidence="6" type="ORF">HZB08_00370</name>
</gene>
<evidence type="ECO:0000259" key="5">
    <source>
        <dbReference type="Pfam" id="PF24568"/>
    </source>
</evidence>
<name>A0A9D6UM60_UNCSA</name>
<dbReference type="PANTHER" id="PTHR21666:SF270">
    <property type="entry name" value="MUREIN HYDROLASE ACTIVATOR ENVC"/>
    <property type="match status" value="1"/>
</dbReference>
<dbReference type="GO" id="GO:0004222">
    <property type="term" value="F:metalloendopeptidase activity"/>
    <property type="evidence" value="ECO:0007669"/>
    <property type="project" value="TreeGrafter"/>
</dbReference>
<dbReference type="Pfam" id="PF24568">
    <property type="entry name" value="CC_PcsB"/>
    <property type="match status" value="1"/>
</dbReference>
<feature type="domain" description="M23ase beta-sheet core" evidence="4">
    <location>
        <begin position="277"/>
        <end position="371"/>
    </location>
</feature>
<dbReference type="InterPro" id="IPR016047">
    <property type="entry name" value="M23ase_b-sheet_dom"/>
</dbReference>
<reference evidence="6" key="1">
    <citation type="submission" date="2020-07" db="EMBL/GenBank/DDBJ databases">
        <title>Huge and variable diversity of episymbiotic CPR bacteria and DPANN archaea in groundwater ecosystems.</title>
        <authorList>
            <person name="He C.Y."/>
            <person name="Keren R."/>
            <person name="Whittaker M."/>
            <person name="Farag I.F."/>
            <person name="Doudna J."/>
            <person name="Cate J.H.D."/>
            <person name="Banfield J.F."/>
        </authorList>
    </citation>
    <scope>NUCLEOTIDE SEQUENCE</scope>
    <source>
        <strain evidence="6">NC_groundwater_1860_Pr3_B-0.1um_51_7</strain>
    </source>
</reference>
<dbReference type="Pfam" id="PF01551">
    <property type="entry name" value="Peptidase_M23"/>
    <property type="match status" value="1"/>
</dbReference>
<dbReference type="AlphaFoldDB" id="A0A9D6UM60"/>
<sequence>MKLRVFLCIFLLTIGIPQKSFAAPTDEQQKLLEIQKKLEESKKKLDETKQKEQQALSKLVVTKKKLVVTQKNLNQANTKIMLNQGQIQKLSVDIKETSETLDTKARILSSRVKEIYKNSSVNYLELLFSSTSMSDFINRFYFFSKIVERDTGLIQGITKDYYALSRDKKVLTEKTDQIKELATEIAQEKQEISKQADSMNELYGDLQGRRARYEKEVAEFEKSSAELEKVIISKIAERRKQNVAVTGNTGSFDWPLRGRITSVFGPRRNPFWRGTHMHTGIDIAAPYGETIKAGDGGDVIFAGWWDGYGKAIVIDHGKNISSVYGHMSRLYVQVGNSVKKGQIIGLVGSTGYSTGPHLHFEVRVKGKPQNPYGYLP</sequence>
<feature type="coiled-coil region" evidence="2">
    <location>
        <begin position="31"/>
        <end position="58"/>
    </location>
</feature>
<comment type="caution">
    <text evidence="6">The sequence shown here is derived from an EMBL/GenBank/DDBJ whole genome shotgun (WGS) entry which is preliminary data.</text>
</comment>
<evidence type="ECO:0000256" key="2">
    <source>
        <dbReference type="SAM" id="Coils"/>
    </source>
</evidence>
<accession>A0A9D6UM60</accession>
<dbReference type="Proteomes" id="UP000808761">
    <property type="component" value="Unassembled WGS sequence"/>
</dbReference>